<dbReference type="eggNOG" id="arCOG00131">
    <property type="taxonomic scope" value="Archaea"/>
</dbReference>
<gene>
    <name evidence="3" type="ORF">K933_11956</name>
</gene>
<feature type="transmembrane region" description="Helical" evidence="1">
    <location>
        <begin position="7"/>
        <end position="31"/>
    </location>
</feature>
<dbReference type="Pfam" id="PF07690">
    <property type="entry name" value="MFS_1"/>
    <property type="match status" value="1"/>
</dbReference>
<name>V4IXI9_9EURY</name>
<dbReference type="GO" id="GO:0022857">
    <property type="term" value="F:transmembrane transporter activity"/>
    <property type="evidence" value="ECO:0007669"/>
    <property type="project" value="InterPro"/>
</dbReference>
<comment type="caution">
    <text evidence="3">The sequence shown here is derived from an EMBL/GenBank/DDBJ whole genome shotgun (WGS) entry which is preliminary data.</text>
</comment>
<feature type="transmembrane region" description="Helical" evidence="1">
    <location>
        <begin position="374"/>
        <end position="393"/>
    </location>
</feature>
<keyword evidence="1" id="KW-0472">Membrane</keyword>
<dbReference type="Proteomes" id="UP000017840">
    <property type="component" value="Unassembled WGS sequence"/>
</dbReference>
<dbReference type="InterPro" id="IPR036259">
    <property type="entry name" value="MFS_trans_sf"/>
</dbReference>
<feature type="transmembrane region" description="Helical" evidence="1">
    <location>
        <begin position="399"/>
        <end position="422"/>
    </location>
</feature>
<sequence length="424" mass="43769">MDREDRWLVAWGVGYAAVGGASVLVPLYAIALGATPAFVGLVAATAALVGVPGALLWGRLAARTKRRRPFVLVALAATAGTLALVPLTASPAVVLLLNALLWFAISAASPVLNLIVVEGAPVAEWDDRIARLNAWQGYGWLGGLVLGTVWTALAPRAGFGPLAGQRLLFGLLAVTAGAGLALARLWYPERPHTDPERFRRVFRRLEPRGWGAGRVLRASVYGPTRTYWSLVSLRAGNPFARLPSGLRRYLLAVGAFSVGFAVFWGPVPSLLRADLTEEAVFGVYVAGNLVSAVCYAPAGRLVRRVTPRRLQGVALAARGLLLPLVALAGSLAAAALLPAYAVAFGLIGATWAVIAVTTTGLVTRLADDATRGEAFGLQAAIGGLAGGVGNALGGAVADAAGYLAAFSLAAAFVFLGVGLVAASR</sequence>
<feature type="transmembrane region" description="Helical" evidence="1">
    <location>
        <begin position="95"/>
        <end position="116"/>
    </location>
</feature>
<reference evidence="3 4" key="1">
    <citation type="journal article" date="2013" name="Genome Announc.">
        <title>Draft Genome Sequence of 'Candidatus Halobonum tyrrellensis' Strain G22, Isolated from the Hypersaline Waters of Lake Tyrrell, Australia.</title>
        <authorList>
            <person name="Ugalde J.A."/>
            <person name="Narasingarao P."/>
            <person name="Kuo S."/>
            <person name="Podell S."/>
            <person name="Allen E.E."/>
        </authorList>
    </citation>
    <scope>NUCLEOTIDE SEQUENCE [LARGE SCALE GENOMIC DNA]</scope>
    <source>
        <strain evidence="3 4">G22</strain>
    </source>
</reference>
<evidence type="ECO:0000313" key="4">
    <source>
        <dbReference type="Proteomes" id="UP000017840"/>
    </source>
</evidence>
<dbReference type="InterPro" id="IPR011701">
    <property type="entry name" value="MFS"/>
</dbReference>
<keyword evidence="1" id="KW-0812">Transmembrane</keyword>
<evidence type="ECO:0000313" key="3">
    <source>
        <dbReference type="EMBL" id="ESP87872.1"/>
    </source>
</evidence>
<organism evidence="3 4">
    <name type="scientific">Candidatus Halobonum tyrrellensis G22</name>
    <dbReference type="NCBI Taxonomy" id="1324957"/>
    <lineage>
        <taxon>Archaea</taxon>
        <taxon>Methanobacteriati</taxon>
        <taxon>Methanobacteriota</taxon>
        <taxon>Stenosarchaea group</taxon>
        <taxon>Halobacteria</taxon>
        <taxon>Halobacteriales</taxon>
        <taxon>Haloferacaceae</taxon>
        <taxon>Candidatus Halobonum</taxon>
    </lineage>
</organism>
<feature type="transmembrane region" description="Helical" evidence="1">
    <location>
        <begin position="310"/>
        <end position="333"/>
    </location>
</feature>
<feature type="transmembrane region" description="Helical" evidence="1">
    <location>
        <begin position="137"/>
        <end position="155"/>
    </location>
</feature>
<evidence type="ECO:0000259" key="2">
    <source>
        <dbReference type="PROSITE" id="PS50850"/>
    </source>
</evidence>
<keyword evidence="4" id="KW-1185">Reference proteome</keyword>
<dbReference type="SUPFAM" id="SSF103473">
    <property type="entry name" value="MFS general substrate transporter"/>
    <property type="match status" value="1"/>
</dbReference>
<feature type="domain" description="Major facilitator superfamily (MFS) profile" evidence="2">
    <location>
        <begin position="1"/>
        <end position="424"/>
    </location>
</feature>
<feature type="transmembrane region" description="Helical" evidence="1">
    <location>
        <begin position="249"/>
        <end position="267"/>
    </location>
</feature>
<feature type="transmembrane region" description="Helical" evidence="1">
    <location>
        <begin position="279"/>
        <end position="298"/>
    </location>
</feature>
<proteinExistence type="predicted"/>
<dbReference type="PROSITE" id="PS50850">
    <property type="entry name" value="MFS"/>
    <property type="match status" value="1"/>
</dbReference>
<feature type="transmembrane region" description="Helical" evidence="1">
    <location>
        <begin position="339"/>
        <end position="362"/>
    </location>
</feature>
<feature type="transmembrane region" description="Helical" evidence="1">
    <location>
        <begin position="70"/>
        <end position="89"/>
    </location>
</feature>
<feature type="transmembrane region" description="Helical" evidence="1">
    <location>
        <begin position="37"/>
        <end position="58"/>
    </location>
</feature>
<dbReference type="EMBL" id="ASGZ01000040">
    <property type="protein sequence ID" value="ESP87872.1"/>
    <property type="molecule type" value="Genomic_DNA"/>
</dbReference>
<dbReference type="STRING" id="1324957.K933_11956"/>
<dbReference type="Gene3D" id="1.20.1250.20">
    <property type="entry name" value="MFS general substrate transporter like domains"/>
    <property type="match status" value="1"/>
</dbReference>
<dbReference type="PANTHER" id="PTHR23518:SF2">
    <property type="entry name" value="MAJOR FACILITATOR SUPERFAMILY TRANSPORTER"/>
    <property type="match status" value="1"/>
</dbReference>
<accession>V4IXI9</accession>
<protein>
    <submittedName>
        <fullName evidence="3">Major facilitator superfamily protein</fullName>
    </submittedName>
</protein>
<dbReference type="RefSeq" id="WP_023394967.1">
    <property type="nucleotide sequence ID" value="NZ_ASGZ01000040.1"/>
</dbReference>
<feature type="transmembrane region" description="Helical" evidence="1">
    <location>
        <begin position="167"/>
        <end position="187"/>
    </location>
</feature>
<dbReference type="AlphaFoldDB" id="V4IXI9"/>
<dbReference type="InterPro" id="IPR020846">
    <property type="entry name" value="MFS_dom"/>
</dbReference>
<dbReference type="PANTHER" id="PTHR23518">
    <property type="entry name" value="C-METHYLTRANSFERASE"/>
    <property type="match status" value="1"/>
</dbReference>
<evidence type="ECO:0000256" key="1">
    <source>
        <dbReference type="SAM" id="Phobius"/>
    </source>
</evidence>
<keyword evidence="1" id="KW-1133">Transmembrane helix</keyword>